<keyword evidence="3" id="KW-1185">Reference proteome</keyword>
<dbReference type="GO" id="GO:0000160">
    <property type="term" value="P:phosphorelay signal transduction system"/>
    <property type="evidence" value="ECO:0007669"/>
    <property type="project" value="InterPro"/>
</dbReference>
<dbReference type="EMBL" id="JAABOQ010000004">
    <property type="protein sequence ID" value="NER17900.1"/>
    <property type="molecule type" value="Genomic_DNA"/>
</dbReference>
<dbReference type="Pfam" id="PF01627">
    <property type="entry name" value="Hpt"/>
    <property type="match status" value="1"/>
</dbReference>
<name>A0A6M0CVV8_9FLAO</name>
<dbReference type="GO" id="GO:0004672">
    <property type="term" value="F:protein kinase activity"/>
    <property type="evidence" value="ECO:0007669"/>
    <property type="project" value="UniProtKB-ARBA"/>
</dbReference>
<dbReference type="InterPro" id="IPR036641">
    <property type="entry name" value="HPT_dom_sf"/>
</dbReference>
<gene>
    <name evidence="2" type="ORF">GWK10_11805</name>
</gene>
<protein>
    <submittedName>
        <fullName evidence="2">Hpt domain-containing protein</fullName>
    </submittedName>
</protein>
<proteinExistence type="predicted"/>
<dbReference type="AlphaFoldDB" id="A0A6M0CVV8"/>
<comment type="caution">
    <text evidence="2">The sequence shown here is derived from an EMBL/GenBank/DDBJ whole genome shotgun (WGS) entry which is preliminary data.</text>
</comment>
<organism evidence="2 3">
    <name type="scientific">Spongiivirga citrea</name>
    <dbReference type="NCBI Taxonomy" id="1481457"/>
    <lineage>
        <taxon>Bacteria</taxon>
        <taxon>Pseudomonadati</taxon>
        <taxon>Bacteroidota</taxon>
        <taxon>Flavobacteriia</taxon>
        <taxon>Flavobacteriales</taxon>
        <taxon>Flavobacteriaceae</taxon>
        <taxon>Spongiivirga</taxon>
    </lineage>
</organism>
<reference evidence="2 3" key="1">
    <citation type="submission" date="2020-01" db="EMBL/GenBank/DDBJ databases">
        <title>Spongiivirga citrea KCTC 32990T.</title>
        <authorList>
            <person name="Wang G."/>
        </authorList>
    </citation>
    <scope>NUCLEOTIDE SEQUENCE [LARGE SCALE GENOMIC DNA]</scope>
    <source>
        <strain evidence="2 3">KCTC 32990</strain>
    </source>
</reference>
<evidence type="ECO:0000259" key="1">
    <source>
        <dbReference type="Pfam" id="PF01627"/>
    </source>
</evidence>
<feature type="domain" description="HPt" evidence="1">
    <location>
        <begin position="25"/>
        <end position="72"/>
    </location>
</feature>
<dbReference type="InterPro" id="IPR008207">
    <property type="entry name" value="Sig_transdc_His_kin_Hpt_dom"/>
</dbReference>
<dbReference type="Gene3D" id="1.20.120.160">
    <property type="entry name" value="HPT domain"/>
    <property type="match status" value="1"/>
</dbReference>
<dbReference type="RefSeq" id="WP_164032569.1">
    <property type="nucleotide sequence ID" value="NZ_JAABOQ010000004.1"/>
</dbReference>
<dbReference type="Proteomes" id="UP000474296">
    <property type="component" value="Unassembled WGS sequence"/>
</dbReference>
<evidence type="ECO:0000313" key="2">
    <source>
        <dbReference type="EMBL" id="NER17900.1"/>
    </source>
</evidence>
<evidence type="ECO:0000313" key="3">
    <source>
        <dbReference type="Proteomes" id="UP000474296"/>
    </source>
</evidence>
<dbReference type="SUPFAM" id="SSF47226">
    <property type="entry name" value="Histidine-containing phosphotransfer domain, HPT domain"/>
    <property type="match status" value="1"/>
</dbReference>
<sequence length="114" mass="12648">MEVNYKLDNIHEIAGGDEGFVKAVAQSFVEEMPADLEVLKEAVASKNYTQTHQTAHKMKSTIDMFKVGILEDLIVVQDWGKYGGKDPDNIDSIFEKVVAVIDSAIAELKSDFDL</sequence>
<accession>A0A6M0CVV8</accession>